<name>A0A350H9L7_UNCW3</name>
<evidence type="ECO:0000313" key="4">
    <source>
        <dbReference type="EMBL" id="HAV92233.1"/>
    </source>
</evidence>
<dbReference type="GO" id="GO:0005576">
    <property type="term" value="C:extracellular region"/>
    <property type="evidence" value="ECO:0007669"/>
    <property type="project" value="UniProtKB-SubCell"/>
</dbReference>
<dbReference type="Gene3D" id="3.20.20.370">
    <property type="entry name" value="Glycoside hydrolase/deacetylase"/>
    <property type="match status" value="1"/>
</dbReference>
<accession>A0A350H9L7</accession>
<dbReference type="PANTHER" id="PTHR34216">
    <property type="match status" value="1"/>
</dbReference>
<dbReference type="GO" id="GO:0005975">
    <property type="term" value="P:carbohydrate metabolic process"/>
    <property type="evidence" value="ECO:0007669"/>
    <property type="project" value="InterPro"/>
</dbReference>
<evidence type="ECO:0000256" key="2">
    <source>
        <dbReference type="ARBA" id="ARBA00022729"/>
    </source>
</evidence>
<comment type="caution">
    <text evidence="4">The sequence shown here is derived from an EMBL/GenBank/DDBJ whole genome shotgun (WGS) entry which is preliminary data.</text>
</comment>
<dbReference type="Pfam" id="PF01522">
    <property type="entry name" value="Polysacc_deac_1"/>
    <property type="match status" value="1"/>
</dbReference>
<reference evidence="4 5" key="1">
    <citation type="journal article" date="2018" name="Nat. Biotechnol.">
        <title>A standardized bacterial taxonomy based on genome phylogeny substantially revises the tree of life.</title>
        <authorList>
            <person name="Parks D.H."/>
            <person name="Chuvochina M."/>
            <person name="Waite D.W."/>
            <person name="Rinke C."/>
            <person name="Skarshewski A."/>
            <person name="Chaumeil P.A."/>
            <person name="Hugenholtz P."/>
        </authorList>
    </citation>
    <scope>NUCLEOTIDE SEQUENCE [LARGE SCALE GENOMIC DNA]</scope>
    <source>
        <strain evidence="4">UBA9956</strain>
    </source>
</reference>
<evidence type="ECO:0000313" key="5">
    <source>
        <dbReference type="Proteomes" id="UP000264062"/>
    </source>
</evidence>
<comment type="subcellular location">
    <subcellularLocation>
        <location evidence="1">Secreted</location>
    </subcellularLocation>
</comment>
<dbReference type="PANTHER" id="PTHR34216:SF3">
    <property type="entry name" value="POLY-BETA-1,6-N-ACETYL-D-GLUCOSAMINE N-DEACETYLASE"/>
    <property type="match status" value="1"/>
</dbReference>
<gene>
    <name evidence="4" type="ORF">DCW38_03525</name>
</gene>
<dbReference type="InterPro" id="IPR051398">
    <property type="entry name" value="Polysacch_Deacetylase"/>
</dbReference>
<organism evidence="4 5">
    <name type="scientific">candidate division WOR-3 bacterium</name>
    <dbReference type="NCBI Taxonomy" id="2052148"/>
    <lineage>
        <taxon>Bacteria</taxon>
        <taxon>Bacteria division WOR-3</taxon>
    </lineage>
</organism>
<dbReference type="SUPFAM" id="SSF88713">
    <property type="entry name" value="Glycoside hydrolase/deacetylase"/>
    <property type="match status" value="1"/>
</dbReference>
<dbReference type="Proteomes" id="UP000264062">
    <property type="component" value="Unassembled WGS sequence"/>
</dbReference>
<evidence type="ECO:0000259" key="3">
    <source>
        <dbReference type="PROSITE" id="PS51677"/>
    </source>
</evidence>
<dbReference type="InterPro" id="IPR002509">
    <property type="entry name" value="NODB_dom"/>
</dbReference>
<sequence length="248" mass="28986">MPRIISFHKISNTPELGGTFNTVKQFESFIRFLKMNGYKTARIDKILAEPEEKEILIFFDDAYENIYNEAFPIMKECGLTGVLCPVAGYIGKKNLWDRGLKRFRHMNENQLKEMSEAGFEIISHSMSHSDMRRLNKESLIKETTESKRTLENLLNKKIDYFIYPFGLYNENVKNAVKNAGYRAAFASYNEKNDKIDSFAIGRNTMYIIDSKFDLKIILERKPLFLFGHEDQKGRIINWFSRFSAVIKI</sequence>
<feature type="domain" description="NodB homology" evidence="3">
    <location>
        <begin position="53"/>
        <end position="248"/>
    </location>
</feature>
<dbReference type="EMBL" id="DMZY01000107">
    <property type="protein sequence ID" value="HAV92233.1"/>
    <property type="molecule type" value="Genomic_DNA"/>
</dbReference>
<dbReference type="InterPro" id="IPR011330">
    <property type="entry name" value="Glyco_hydro/deAcase_b/a-brl"/>
</dbReference>
<dbReference type="GO" id="GO:0016810">
    <property type="term" value="F:hydrolase activity, acting on carbon-nitrogen (but not peptide) bonds"/>
    <property type="evidence" value="ECO:0007669"/>
    <property type="project" value="InterPro"/>
</dbReference>
<proteinExistence type="predicted"/>
<dbReference type="AlphaFoldDB" id="A0A350H9L7"/>
<dbReference type="PROSITE" id="PS51677">
    <property type="entry name" value="NODB"/>
    <property type="match status" value="1"/>
</dbReference>
<protein>
    <recommendedName>
        <fullName evidence="3">NodB homology domain-containing protein</fullName>
    </recommendedName>
</protein>
<dbReference type="CDD" id="cd10918">
    <property type="entry name" value="CE4_NodB_like_5s_6s"/>
    <property type="match status" value="1"/>
</dbReference>
<keyword evidence="2" id="KW-0732">Signal</keyword>
<evidence type="ECO:0000256" key="1">
    <source>
        <dbReference type="ARBA" id="ARBA00004613"/>
    </source>
</evidence>